<proteinExistence type="predicted"/>
<dbReference type="Proteomes" id="UP001060085">
    <property type="component" value="Linkage Group LG02"/>
</dbReference>
<name>A0ACC0BXP8_CATRO</name>
<organism evidence="1 2">
    <name type="scientific">Catharanthus roseus</name>
    <name type="common">Madagascar periwinkle</name>
    <name type="synonym">Vinca rosea</name>
    <dbReference type="NCBI Taxonomy" id="4058"/>
    <lineage>
        <taxon>Eukaryota</taxon>
        <taxon>Viridiplantae</taxon>
        <taxon>Streptophyta</taxon>
        <taxon>Embryophyta</taxon>
        <taxon>Tracheophyta</taxon>
        <taxon>Spermatophyta</taxon>
        <taxon>Magnoliopsida</taxon>
        <taxon>eudicotyledons</taxon>
        <taxon>Gunneridae</taxon>
        <taxon>Pentapetalae</taxon>
        <taxon>asterids</taxon>
        <taxon>lamiids</taxon>
        <taxon>Gentianales</taxon>
        <taxon>Apocynaceae</taxon>
        <taxon>Rauvolfioideae</taxon>
        <taxon>Vinceae</taxon>
        <taxon>Catharanthinae</taxon>
        <taxon>Catharanthus</taxon>
    </lineage>
</organism>
<evidence type="ECO:0000313" key="1">
    <source>
        <dbReference type="EMBL" id="KAI5677406.1"/>
    </source>
</evidence>
<comment type="caution">
    <text evidence="1">The sequence shown here is derived from an EMBL/GenBank/DDBJ whole genome shotgun (WGS) entry which is preliminary data.</text>
</comment>
<dbReference type="EMBL" id="CM044702">
    <property type="protein sequence ID" value="KAI5677406.1"/>
    <property type="molecule type" value="Genomic_DNA"/>
</dbReference>
<sequence length="107" mass="12026">MDLNSLFGFIEAYVQCPTTIKRPFLPFRQKDGTLIFPTGEFVGVYYSEEFKYARDLGYTSINSFKGSTTLPESILYTLSESLPSNCLMRIPTSFPTMTSQALIPGTQ</sequence>
<keyword evidence="2" id="KW-1185">Reference proteome</keyword>
<accession>A0ACC0BXP8</accession>
<gene>
    <name evidence="1" type="ORF">M9H77_08356</name>
</gene>
<protein>
    <submittedName>
        <fullName evidence="1">Uncharacterized protein</fullName>
    </submittedName>
</protein>
<evidence type="ECO:0000313" key="2">
    <source>
        <dbReference type="Proteomes" id="UP001060085"/>
    </source>
</evidence>
<reference evidence="2" key="1">
    <citation type="journal article" date="2023" name="Nat. Plants">
        <title>Single-cell RNA sequencing provides a high-resolution roadmap for understanding the multicellular compartmentation of specialized metabolism.</title>
        <authorList>
            <person name="Sun S."/>
            <person name="Shen X."/>
            <person name="Li Y."/>
            <person name="Li Y."/>
            <person name="Wang S."/>
            <person name="Li R."/>
            <person name="Zhang H."/>
            <person name="Shen G."/>
            <person name="Guo B."/>
            <person name="Wei J."/>
            <person name="Xu J."/>
            <person name="St-Pierre B."/>
            <person name="Chen S."/>
            <person name="Sun C."/>
        </authorList>
    </citation>
    <scope>NUCLEOTIDE SEQUENCE [LARGE SCALE GENOMIC DNA]</scope>
</reference>